<evidence type="ECO:0000313" key="4">
    <source>
        <dbReference type="Proteomes" id="UP000320496"/>
    </source>
</evidence>
<dbReference type="SUPFAM" id="SSF51735">
    <property type="entry name" value="NAD(P)-binding Rossmann-fold domains"/>
    <property type="match status" value="1"/>
</dbReference>
<dbReference type="AlphaFoldDB" id="A0A517Z3I2"/>
<dbReference type="Pfam" id="PF13561">
    <property type="entry name" value="adh_short_C2"/>
    <property type="match status" value="1"/>
</dbReference>
<evidence type="ECO:0000313" key="3">
    <source>
        <dbReference type="EMBL" id="QDU37039.1"/>
    </source>
</evidence>
<reference evidence="3 4" key="1">
    <citation type="submission" date="2019-02" db="EMBL/GenBank/DDBJ databases">
        <title>Deep-cultivation of Planctomycetes and their phenomic and genomic characterization uncovers novel biology.</title>
        <authorList>
            <person name="Wiegand S."/>
            <person name="Jogler M."/>
            <person name="Boedeker C."/>
            <person name="Pinto D."/>
            <person name="Vollmers J."/>
            <person name="Rivas-Marin E."/>
            <person name="Kohn T."/>
            <person name="Peeters S.H."/>
            <person name="Heuer A."/>
            <person name="Rast P."/>
            <person name="Oberbeckmann S."/>
            <person name="Bunk B."/>
            <person name="Jeske O."/>
            <person name="Meyerdierks A."/>
            <person name="Storesund J.E."/>
            <person name="Kallscheuer N."/>
            <person name="Luecker S."/>
            <person name="Lage O.M."/>
            <person name="Pohl T."/>
            <person name="Merkel B.J."/>
            <person name="Hornburger P."/>
            <person name="Mueller R.-W."/>
            <person name="Bruemmer F."/>
            <person name="Labrenz M."/>
            <person name="Spormann A.M."/>
            <person name="Op den Camp H."/>
            <person name="Overmann J."/>
            <person name="Amann R."/>
            <person name="Jetten M.S.M."/>
            <person name="Mascher T."/>
            <person name="Medema M.H."/>
            <person name="Devos D.P."/>
            <person name="Kaster A.-K."/>
            <person name="Ovreas L."/>
            <person name="Rohde M."/>
            <person name="Galperin M.Y."/>
            <person name="Jogler C."/>
        </authorList>
    </citation>
    <scope>NUCLEOTIDE SEQUENCE [LARGE SCALE GENOMIC DNA]</scope>
    <source>
        <strain evidence="3 4">Mal4</strain>
    </source>
</reference>
<dbReference type="Gene3D" id="3.40.50.720">
    <property type="entry name" value="NAD(P)-binding Rossmann-like Domain"/>
    <property type="match status" value="1"/>
</dbReference>
<dbReference type="PRINTS" id="PR00080">
    <property type="entry name" value="SDRFAMILY"/>
</dbReference>
<protein>
    <submittedName>
        <fullName evidence="3">3-oxoacyl-[acyl-carrier-protein] reductase FabG</fullName>
        <ecNumber evidence="3">1.1.1.100</ecNumber>
    </submittedName>
</protein>
<name>A0A517Z3I2_9PLAN</name>
<keyword evidence="2 3" id="KW-0560">Oxidoreductase</keyword>
<dbReference type="EC" id="1.1.1.100" evidence="3"/>
<dbReference type="PRINTS" id="PR00081">
    <property type="entry name" value="GDHRDH"/>
</dbReference>
<keyword evidence="4" id="KW-1185">Reference proteome</keyword>
<accession>A0A517Z3I2</accession>
<dbReference type="InterPro" id="IPR036291">
    <property type="entry name" value="NAD(P)-bd_dom_sf"/>
</dbReference>
<proteinExistence type="inferred from homology"/>
<organism evidence="3 4">
    <name type="scientific">Maioricimonas rarisocia</name>
    <dbReference type="NCBI Taxonomy" id="2528026"/>
    <lineage>
        <taxon>Bacteria</taxon>
        <taxon>Pseudomonadati</taxon>
        <taxon>Planctomycetota</taxon>
        <taxon>Planctomycetia</taxon>
        <taxon>Planctomycetales</taxon>
        <taxon>Planctomycetaceae</taxon>
        <taxon>Maioricimonas</taxon>
    </lineage>
</organism>
<dbReference type="GO" id="GO:0004316">
    <property type="term" value="F:3-oxoacyl-[acyl-carrier-protein] reductase (NADPH) activity"/>
    <property type="evidence" value="ECO:0007669"/>
    <property type="project" value="UniProtKB-EC"/>
</dbReference>
<gene>
    <name evidence="3" type="primary">fabG_2</name>
    <name evidence="3" type="ORF">Mal4_13420</name>
</gene>
<dbReference type="InterPro" id="IPR002347">
    <property type="entry name" value="SDR_fam"/>
</dbReference>
<evidence type="ECO:0000256" key="1">
    <source>
        <dbReference type="ARBA" id="ARBA00006484"/>
    </source>
</evidence>
<dbReference type="EMBL" id="CP036275">
    <property type="protein sequence ID" value="QDU37039.1"/>
    <property type="molecule type" value="Genomic_DNA"/>
</dbReference>
<dbReference type="RefSeq" id="WP_231746730.1">
    <property type="nucleotide sequence ID" value="NZ_CP036275.1"/>
</dbReference>
<dbReference type="KEGG" id="mri:Mal4_13420"/>
<dbReference type="CDD" id="cd05233">
    <property type="entry name" value="SDR_c"/>
    <property type="match status" value="1"/>
</dbReference>
<evidence type="ECO:0000256" key="2">
    <source>
        <dbReference type="ARBA" id="ARBA00023002"/>
    </source>
</evidence>
<comment type="similarity">
    <text evidence="1">Belongs to the short-chain dehydrogenases/reductases (SDR) family.</text>
</comment>
<dbReference type="PANTHER" id="PTHR43639:SF1">
    <property type="entry name" value="SHORT-CHAIN DEHYDROGENASE_REDUCTASE FAMILY PROTEIN"/>
    <property type="match status" value="1"/>
</dbReference>
<sequence>MRDVHAFFSRQPSDFRWFMDSDTSQIASSFAALSGRRAVVTGASSGIGRAIALEFARAGADVLVHYRRSADAAEQTARDIENLGRRAVTLSADLGDPAALEPFVSEACNRLGEIDTWVNNAGVDLLTGPDADLPYDQKLQRLLDIDVRSSALLCRLVGQRMQAQGRGVLLNIGWDQADRGMEGDSGELFAAAKNAVMGLTRSLAVSLAPQVRVNCIAPGWIKTAWGETASDVWQQRVLRETPLRRWGTPEDIARLARFLASDDAGYLTGQVINANGGAIR</sequence>
<dbReference type="FunFam" id="3.40.50.720:FF:000084">
    <property type="entry name" value="Short-chain dehydrogenase reductase"/>
    <property type="match status" value="1"/>
</dbReference>
<dbReference type="PANTHER" id="PTHR43639">
    <property type="entry name" value="OXIDOREDUCTASE, SHORT-CHAIN DEHYDROGENASE/REDUCTASE FAMILY (AFU_ORTHOLOGUE AFUA_5G02870)"/>
    <property type="match status" value="1"/>
</dbReference>
<dbReference type="Proteomes" id="UP000320496">
    <property type="component" value="Chromosome"/>
</dbReference>